<evidence type="ECO:0000313" key="10">
    <source>
        <dbReference type="Proteomes" id="UP000014821"/>
    </source>
</evidence>
<keyword evidence="2" id="KW-0813">Transport</keyword>
<dbReference type="PRINTS" id="PR00421">
    <property type="entry name" value="THIOREDOXIN"/>
</dbReference>
<dbReference type="NCBIfam" id="TIGR01068">
    <property type="entry name" value="thioredoxin"/>
    <property type="match status" value="1"/>
</dbReference>
<dbReference type="PANTHER" id="PTHR45663">
    <property type="entry name" value="GEO12009P1"/>
    <property type="match status" value="1"/>
</dbReference>
<dbReference type="InterPro" id="IPR013766">
    <property type="entry name" value="Thioredoxin_domain"/>
</dbReference>
<dbReference type="InterPro" id="IPR005746">
    <property type="entry name" value="Thioredoxin"/>
</dbReference>
<dbReference type="InterPro" id="IPR017937">
    <property type="entry name" value="Thioredoxin_CS"/>
</dbReference>
<comment type="similarity">
    <text evidence="1 7">Belongs to the thioredoxin family.</text>
</comment>
<gene>
    <name evidence="9" type="primary">trxA</name>
    <name evidence="9" type="ORF">CP10881SC42_0312</name>
</gene>
<evidence type="ECO:0000256" key="5">
    <source>
        <dbReference type="ARBA" id="ARBA00023284"/>
    </source>
</evidence>
<dbReference type="PANTHER" id="PTHR45663:SF11">
    <property type="entry name" value="GEO12009P1"/>
    <property type="match status" value="1"/>
</dbReference>
<keyword evidence="3" id="KW-0249">Electron transport</keyword>
<keyword evidence="10" id="KW-1185">Reference proteome</keyword>
<dbReference type="EMBL" id="ATND01000001">
    <property type="protein sequence ID" value="EPP38620.1"/>
    <property type="molecule type" value="Genomic_DNA"/>
</dbReference>
<protein>
    <recommendedName>
        <fullName evidence="6 7">Thioredoxin</fullName>
    </recommendedName>
</protein>
<evidence type="ECO:0000256" key="3">
    <source>
        <dbReference type="ARBA" id="ARBA00022982"/>
    </source>
</evidence>
<dbReference type="RefSeq" id="WP_020359184.1">
    <property type="nucleotide sequence ID" value="NZ_KE360587.1"/>
</dbReference>
<dbReference type="Proteomes" id="UP000014821">
    <property type="component" value="Unassembled WGS sequence"/>
</dbReference>
<evidence type="ECO:0000256" key="4">
    <source>
        <dbReference type="ARBA" id="ARBA00023157"/>
    </source>
</evidence>
<keyword evidence="5" id="KW-0676">Redox-active center</keyword>
<evidence type="ECO:0000256" key="6">
    <source>
        <dbReference type="NCBIfam" id="TIGR01068"/>
    </source>
</evidence>
<accession>A0ABN0MT49</accession>
<sequence length="102" mass="11040">MVKVVTAENFNSFIASGLVLIDFFAEWCGPCKMLSPILDALALELSNVSIGKVDIDTSPAPAEKYGVSSIPTLILFKNGEEVDRVVGLKDKDALVNLITKHF</sequence>
<evidence type="ECO:0000259" key="8">
    <source>
        <dbReference type="PROSITE" id="PS51352"/>
    </source>
</evidence>
<dbReference type="PROSITE" id="PS00194">
    <property type="entry name" value="THIOREDOXIN_1"/>
    <property type="match status" value="1"/>
</dbReference>
<reference evidence="9" key="1">
    <citation type="submission" date="2013-04" db="EMBL/GenBank/DDBJ databases">
        <title>Genome sequence of Chlamydia psittaci 10_881_SC42.</title>
        <authorList>
            <person name="Huot-Creasy H."/>
            <person name="McCracken C.L."/>
            <person name="Humphries M."/>
            <person name="Sachse K."/>
            <person name="Laroucau K."/>
            <person name="Bavoil P."/>
            <person name="Myers G.S."/>
        </authorList>
    </citation>
    <scope>NUCLEOTIDE SEQUENCE [LARGE SCALE GENOMIC DNA]</scope>
    <source>
        <strain evidence="9">10_881_SC42</strain>
    </source>
</reference>
<comment type="caution">
    <text evidence="9">The sequence shown here is derived from an EMBL/GenBank/DDBJ whole genome shotgun (WGS) entry which is preliminary data.</text>
</comment>
<proteinExistence type="inferred from homology"/>
<dbReference type="InterPro" id="IPR036249">
    <property type="entry name" value="Thioredoxin-like_sf"/>
</dbReference>
<dbReference type="Pfam" id="PF00085">
    <property type="entry name" value="Thioredoxin"/>
    <property type="match status" value="1"/>
</dbReference>
<evidence type="ECO:0000313" key="9">
    <source>
        <dbReference type="EMBL" id="EPP38620.1"/>
    </source>
</evidence>
<feature type="domain" description="Thioredoxin" evidence="8">
    <location>
        <begin position="1"/>
        <end position="102"/>
    </location>
</feature>
<organism evidence="9 10">
    <name type="scientific">Chlamydia avium</name>
    <dbReference type="NCBI Taxonomy" id="1457141"/>
    <lineage>
        <taxon>Bacteria</taxon>
        <taxon>Pseudomonadati</taxon>
        <taxon>Chlamydiota</taxon>
        <taxon>Chlamydiia</taxon>
        <taxon>Chlamydiales</taxon>
        <taxon>Chlamydiaceae</taxon>
        <taxon>Chlamydia/Chlamydophila group</taxon>
        <taxon>Chlamydia</taxon>
    </lineage>
</organism>
<evidence type="ECO:0000256" key="1">
    <source>
        <dbReference type="ARBA" id="ARBA00008987"/>
    </source>
</evidence>
<evidence type="ECO:0000256" key="7">
    <source>
        <dbReference type="PIRNR" id="PIRNR000077"/>
    </source>
</evidence>
<keyword evidence="4" id="KW-1015">Disulfide bond</keyword>
<dbReference type="PROSITE" id="PS51352">
    <property type="entry name" value="THIOREDOXIN_2"/>
    <property type="match status" value="1"/>
</dbReference>
<evidence type="ECO:0000256" key="2">
    <source>
        <dbReference type="ARBA" id="ARBA00022448"/>
    </source>
</evidence>
<dbReference type="SUPFAM" id="SSF52833">
    <property type="entry name" value="Thioredoxin-like"/>
    <property type="match status" value="1"/>
</dbReference>
<dbReference type="PIRSF" id="PIRSF000077">
    <property type="entry name" value="Thioredoxin"/>
    <property type="match status" value="1"/>
</dbReference>
<dbReference type="Gene3D" id="3.40.30.10">
    <property type="entry name" value="Glutaredoxin"/>
    <property type="match status" value="1"/>
</dbReference>
<name>A0ABN0MT49_9CHLA</name>
<dbReference type="CDD" id="cd02947">
    <property type="entry name" value="TRX_family"/>
    <property type="match status" value="1"/>
</dbReference>